<proteinExistence type="predicted"/>
<keyword evidence="1" id="KW-0472">Membrane</keyword>
<accession>A0A518DHV3</accession>
<evidence type="ECO:0008006" key="4">
    <source>
        <dbReference type="Google" id="ProtNLM"/>
    </source>
</evidence>
<name>A0A518DHV3_9BACT</name>
<feature type="transmembrane region" description="Helical" evidence="1">
    <location>
        <begin position="76"/>
        <end position="98"/>
    </location>
</feature>
<feature type="transmembrane region" description="Helical" evidence="1">
    <location>
        <begin position="105"/>
        <end position="124"/>
    </location>
</feature>
<protein>
    <recommendedName>
        <fullName evidence="4">Acid-resistance membrane protein</fullName>
    </recommendedName>
</protein>
<feature type="transmembrane region" description="Helical" evidence="1">
    <location>
        <begin position="53"/>
        <end position="70"/>
    </location>
</feature>
<evidence type="ECO:0000313" key="3">
    <source>
        <dbReference type="Proteomes" id="UP000317429"/>
    </source>
</evidence>
<evidence type="ECO:0000256" key="1">
    <source>
        <dbReference type="SAM" id="Phobius"/>
    </source>
</evidence>
<feature type="transmembrane region" description="Helical" evidence="1">
    <location>
        <begin position="20"/>
        <end position="41"/>
    </location>
</feature>
<reference evidence="2 3" key="1">
    <citation type="submission" date="2019-02" db="EMBL/GenBank/DDBJ databases">
        <title>Deep-cultivation of Planctomycetes and their phenomic and genomic characterization uncovers novel biology.</title>
        <authorList>
            <person name="Wiegand S."/>
            <person name="Jogler M."/>
            <person name="Boedeker C."/>
            <person name="Pinto D."/>
            <person name="Vollmers J."/>
            <person name="Rivas-Marin E."/>
            <person name="Kohn T."/>
            <person name="Peeters S.H."/>
            <person name="Heuer A."/>
            <person name="Rast P."/>
            <person name="Oberbeckmann S."/>
            <person name="Bunk B."/>
            <person name="Jeske O."/>
            <person name="Meyerdierks A."/>
            <person name="Storesund J.E."/>
            <person name="Kallscheuer N."/>
            <person name="Luecker S."/>
            <person name="Lage O.M."/>
            <person name="Pohl T."/>
            <person name="Merkel B.J."/>
            <person name="Hornburger P."/>
            <person name="Mueller R.-W."/>
            <person name="Bruemmer F."/>
            <person name="Labrenz M."/>
            <person name="Spormann A.M."/>
            <person name="Op den Camp H."/>
            <person name="Overmann J."/>
            <person name="Amann R."/>
            <person name="Jetten M.S.M."/>
            <person name="Mascher T."/>
            <person name="Medema M.H."/>
            <person name="Devos D.P."/>
            <person name="Kaster A.-K."/>
            <person name="Ovreas L."/>
            <person name="Rohde M."/>
            <person name="Galperin M.Y."/>
            <person name="Jogler C."/>
        </authorList>
    </citation>
    <scope>NUCLEOTIDE SEQUENCE [LARGE SCALE GENOMIC DNA]</scope>
    <source>
        <strain evidence="2 3">Pla175</strain>
    </source>
</reference>
<dbReference type="AlphaFoldDB" id="A0A518DHV3"/>
<sequence>MPEVYLDPRDDEPGIPVRPVGWQFPLLQGLLLVAVGLLAVVDPKRAVEAVTQLIGALLVLQGLLSLWQSFGPGRRLGRGGAVFTLAVGLVVLLFPLVVSGALATVLMAIAGGVIVLAAAVRMALLWPLQGRPGARWAMLGAVLNLALGLLLLCAPLSVGLVAVRVLGACALLAGVGLVGIGMSAAFSGPRDAA</sequence>
<keyword evidence="1" id="KW-0812">Transmembrane</keyword>
<keyword evidence="3" id="KW-1185">Reference proteome</keyword>
<dbReference type="KEGG" id="pnd:Pla175_44780"/>
<feature type="transmembrane region" description="Helical" evidence="1">
    <location>
        <begin position="165"/>
        <end position="186"/>
    </location>
</feature>
<gene>
    <name evidence="2" type="ORF">Pla175_44780</name>
</gene>
<feature type="transmembrane region" description="Helical" evidence="1">
    <location>
        <begin position="136"/>
        <end position="158"/>
    </location>
</feature>
<dbReference type="EMBL" id="CP036291">
    <property type="protein sequence ID" value="QDU91061.1"/>
    <property type="molecule type" value="Genomic_DNA"/>
</dbReference>
<dbReference type="RefSeq" id="WP_145290789.1">
    <property type="nucleotide sequence ID" value="NZ_CP036291.1"/>
</dbReference>
<keyword evidence="1" id="KW-1133">Transmembrane helix</keyword>
<dbReference type="Proteomes" id="UP000317429">
    <property type="component" value="Chromosome"/>
</dbReference>
<dbReference type="Pfam" id="PF03729">
    <property type="entry name" value="DUF308"/>
    <property type="match status" value="1"/>
</dbReference>
<organism evidence="2 3">
    <name type="scientific">Pirellulimonas nuda</name>
    <dbReference type="NCBI Taxonomy" id="2528009"/>
    <lineage>
        <taxon>Bacteria</taxon>
        <taxon>Pseudomonadati</taxon>
        <taxon>Planctomycetota</taxon>
        <taxon>Planctomycetia</taxon>
        <taxon>Pirellulales</taxon>
        <taxon>Lacipirellulaceae</taxon>
        <taxon>Pirellulimonas</taxon>
    </lineage>
</organism>
<dbReference type="InterPro" id="IPR005325">
    <property type="entry name" value="DUF308_memb"/>
</dbReference>
<evidence type="ECO:0000313" key="2">
    <source>
        <dbReference type="EMBL" id="QDU91061.1"/>
    </source>
</evidence>